<evidence type="ECO:0000313" key="19">
    <source>
        <dbReference type="Proteomes" id="UP001465755"/>
    </source>
</evidence>
<proteinExistence type="predicted"/>
<evidence type="ECO:0000256" key="1">
    <source>
        <dbReference type="ARBA" id="ARBA00000900"/>
    </source>
</evidence>
<dbReference type="InterPro" id="IPR050731">
    <property type="entry name" value="HRD1_E3_ubiq-ligases"/>
</dbReference>
<dbReference type="EMBL" id="JALJOQ010000002">
    <property type="protein sequence ID" value="KAK9813962.1"/>
    <property type="molecule type" value="Genomic_DNA"/>
</dbReference>
<evidence type="ECO:0000259" key="17">
    <source>
        <dbReference type="Pfam" id="PF11145"/>
    </source>
</evidence>
<dbReference type="AlphaFoldDB" id="A0AAW1PYX3"/>
<dbReference type="InterPro" id="IPR021319">
    <property type="entry name" value="DUF2921"/>
</dbReference>
<dbReference type="GO" id="GO:0061630">
    <property type="term" value="F:ubiquitin protein ligase activity"/>
    <property type="evidence" value="ECO:0007669"/>
    <property type="project" value="UniProtKB-EC"/>
</dbReference>
<comment type="caution">
    <text evidence="18">The sequence shown here is derived from an EMBL/GenBank/DDBJ whole genome shotgun (WGS) entry which is preliminary data.</text>
</comment>
<gene>
    <name evidence="18" type="ORF">WJX73_007018</name>
</gene>
<feature type="transmembrane region" description="Helical" evidence="15">
    <location>
        <begin position="350"/>
        <end position="371"/>
    </location>
</feature>
<dbReference type="PANTHER" id="PTHR22763:SF162">
    <property type="entry name" value="TRANSMEMBRANE E3 UBIQUITIN-PROTEIN LIGASE 1"/>
    <property type="match status" value="1"/>
</dbReference>
<comment type="catalytic activity">
    <reaction evidence="1">
        <text>S-ubiquitinyl-[E2 ubiquitin-conjugating enzyme]-L-cysteine + [acceptor protein]-L-lysine = [E2 ubiquitin-conjugating enzyme]-L-cysteine + N(6)-ubiquitinyl-[acceptor protein]-L-lysine.</text>
        <dbReference type="EC" id="2.3.2.27"/>
    </reaction>
</comment>
<evidence type="ECO:0000256" key="10">
    <source>
        <dbReference type="ARBA" id="ARBA00022786"/>
    </source>
</evidence>
<feature type="transmembrane region" description="Helical" evidence="15">
    <location>
        <begin position="284"/>
        <end position="303"/>
    </location>
</feature>
<name>A0AAW1PYX3_9CHLO</name>
<feature type="compositionally biased region" description="Low complexity" evidence="14">
    <location>
        <begin position="224"/>
        <end position="237"/>
    </location>
</feature>
<feature type="domain" description="SWEET-like" evidence="17">
    <location>
        <begin position="277"/>
        <end position="509"/>
    </location>
</feature>
<evidence type="ECO:0000256" key="15">
    <source>
        <dbReference type="SAM" id="Phobius"/>
    </source>
</evidence>
<comment type="subcellular location">
    <subcellularLocation>
        <location evidence="2">Endomembrane system</location>
        <topology evidence="2">Multi-pass membrane protein</topology>
    </subcellularLocation>
</comment>
<feature type="transmembrane region" description="Helical" evidence="15">
    <location>
        <begin position="392"/>
        <end position="412"/>
    </location>
</feature>
<keyword evidence="10" id="KW-0833">Ubl conjugation pathway</keyword>
<keyword evidence="8 16" id="KW-0732">Signal</keyword>
<evidence type="ECO:0000256" key="7">
    <source>
        <dbReference type="ARBA" id="ARBA00022723"/>
    </source>
</evidence>
<keyword evidence="5" id="KW-0808">Transferase</keyword>
<feature type="transmembrane region" description="Helical" evidence="15">
    <location>
        <begin position="323"/>
        <end position="344"/>
    </location>
</feature>
<feature type="transmembrane region" description="Helical" evidence="15">
    <location>
        <begin position="443"/>
        <end position="463"/>
    </location>
</feature>
<evidence type="ECO:0000256" key="11">
    <source>
        <dbReference type="ARBA" id="ARBA00022833"/>
    </source>
</evidence>
<keyword evidence="11" id="KW-0862">Zinc</keyword>
<feature type="transmembrane region" description="Helical" evidence="15">
    <location>
        <begin position="475"/>
        <end position="498"/>
    </location>
</feature>
<evidence type="ECO:0000256" key="8">
    <source>
        <dbReference type="ARBA" id="ARBA00022729"/>
    </source>
</evidence>
<protein>
    <recommendedName>
        <fullName evidence="4">RING-type E3 ubiquitin transferase</fullName>
        <ecNumber evidence="4">2.3.2.27</ecNumber>
    </recommendedName>
</protein>
<sequence>MWRQLRLLIVSAIILPAAAQELLGASHGFPSLGELAGGELVDNVILRAWQNPHNPSNITSTLTGDWQLTANDISLKQLPLLQRGSGRIIIQLTSQESTVAGVHYIEGEVRLRGGQYVSADDLSLKLLGMYVAEVGRLHARLHLANPDLQHSLEPWDIENHTEDYRQALRKAAQRWIEDEDSEGMDMHKSCEFAMDARLHSLHQRPSSDSRHYDLHEAAASWQEAPSAHNDSSASASSGPGRRLLGVASAVQEAVMNGTLVSKNCQVALEIGASTYRLEKYYAKAVNYTLMVTALSLVQVLLLIRQMEATTTQAQAARVSLMSIGHQSIMDAYLCLIHLTTGIMVEPLFNAFATAAFFQFVIFAIFEMRYLLSIWRARRSNSLEPWAAQRELSVLYARFYGALLGGIVLMYHLQGHIKVLVLLLHSFWVPQILYCAVTDARQPLWAPFVLGMTLTRLALPLYIFGCPHNLLRLPPNYSMCVLLVLYMSAQVALLGWQTLYGPRSFIPKRFLPAKQPLPDL</sequence>
<evidence type="ECO:0000256" key="3">
    <source>
        <dbReference type="ARBA" id="ARBA00004906"/>
    </source>
</evidence>
<evidence type="ECO:0000256" key="9">
    <source>
        <dbReference type="ARBA" id="ARBA00022771"/>
    </source>
</evidence>
<feature type="signal peptide" evidence="16">
    <location>
        <begin position="1"/>
        <end position="19"/>
    </location>
</feature>
<keyword evidence="19" id="KW-1185">Reference proteome</keyword>
<dbReference type="Proteomes" id="UP001465755">
    <property type="component" value="Unassembled WGS sequence"/>
</dbReference>
<accession>A0AAW1PYX3</accession>
<evidence type="ECO:0000256" key="6">
    <source>
        <dbReference type="ARBA" id="ARBA00022692"/>
    </source>
</evidence>
<keyword evidence="9" id="KW-0863">Zinc-finger</keyword>
<keyword evidence="7" id="KW-0479">Metal-binding</keyword>
<dbReference type="GO" id="GO:0012505">
    <property type="term" value="C:endomembrane system"/>
    <property type="evidence" value="ECO:0007669"/>
    <property type="project" value="UniProtKB-SubCell"/>
</dbReference>
<keyword evidence="12 15" id="KW-1133">Transmembrane helix</keyword>
<evidence type="ECO:0000256" key="12">
    <source>
        <dbReference type="ARBA" id="ARBA00022989"/>
    </source>
</evidence>
<dbReference type="GO" id="GO:0043161">
    <property type="term" value="P:proteasome-mediated ubiquitin-dependent protein catabolic process"/>
    <property type="evidence" value="ECO:0007669"/>
    <property type="project" value="TreeGrafter"/>
</dbReference>
<evidence type="ECO:0000256" key="16">
    <source>
        <dbReference type="SAM" id="SignalP"/>
    </source>
</evidence>
<evidence type="ECO:0000256" key="5">
    <source>
        <dbReference type="ARBA" id="ARBA00022679"/>
    </source>
</evidence>
<organism evidence="18 19">
    <name type="scientific">Symbiochloris irregularis</name>
    <dbReference type="NCBI Taxonomy" id="706552"/>
    <lineage>
        <taxon>Eukaryota</taxon>
        <taxon>Viridiplantae</taxon>
        <taxon>Chlorophyta</taxon>
        <taxon>core chlorophytes</taxon>
        <taxon>Trebouxiophyceae</taxon>
        <taxon>Trebouxiales</taxon>
        <taxon>Trebouxiaceae</taxon>
        <taxon>Symbiochloris</taxon>
    </lineage>
</organism>
<comment type="pathway">
    <text evidence="3">Protein modification; protein ubiquitination.</text>
</comment>
<evidence type="ECO:0000256" key="4">
    <source>
        <dbReference type="ARBA" id="ARBA00012483"/>
    </source>
</evidence>
<feature type="region of interest" description="Disordered" evidence="14">
    <location>
        <begin position="219"/>
        <end position="239"/>
    </location>
</feature>
<evidence type="ECO:0000256" key="2">
    <source>
        <dbReference type="ARBA" id="ARBA00004127"/>
    </source>
</evidence>
<feature type="chain" id="PRO_5043721603" description="RING-type E3 ubiquitin transferase" evidence="16">
    <location>
        <begin position="20"/>
        <end position="519"/>
    </location>
</feature>
<keyword evidence="6 15" id="KW-0812">Transmembrane</keyword>
<keyword evidence="13 15" id="KW-0472">Membrane</keyword>
<evidence type="ECO:0000256" key="14">
    <source>
        <dbReference type="SAM" id="MobiDB-lite"/>
    </source>
</evidence>
<evidence type="ECO:0000256" key="13">
    <source>
        <dbReference type="ARBA" id="ARBA00023136"/>
    </source>
</evidence>
<evidence type="ECO:0000313" key="18">
    <source>
        <dbReference type="EMBL" id="KAK9813962.1"/>
    </source>
</evidence>
<dbReference type="Pfam" id="PF11145">
    <property type="entry name" value="DUF2921"/>
    <property type="match status" value="1"/>
</dbReference>
<dbReference type="EC" id="2.3.2.27" evidence="4"/>
<dbReference type="GO" id="GO:0008270">
    <property type="term" value="F:zinc ion binding"/>
    <property type="evidence" value="ECO:0007669"/>
    <property type="project" value="UniProtKB-KW"/>
</dbReference>
<reference evidence="18 19" key="1">
    <citation type="journal article" date="2024" name="Nat. Commun.">
        <title>Phylogenomics reveals the evolutionary origins of lichenization in chlorophyte algae.</title>
        <authorList>
            <person name="Puginier C."/>
            <person name="Libourel C."/>
            <person name="Otte J."/>
            <person name="Skaloud P."/>
            <person name="Haon M."/>
            <person name="Grisel S."/>
            <person name="Petersen M."/>
            <person name="Berrin J.G."/>
            <person name="Delaux P.M."/>
            <person name="Dal Grande F."/>
            <person name="Keller J."/>
        </authorList>
    </citation>
    <scope>NUCLEOTIDE SEQUENCE [LARGE SCALE GENOMIC DNA]</scope>
    <source>
        <strain evidence="18 19">SAG 2036</strain>
    </source>
</reference>
<dbReference type="PANTHER" id="PTHR22763">
    <property type="entry name" value="RING ZINC FINGER PROTEIN"/>
    <property type="match status" value="1"/>
</dbReference>